<protein>
    <submittedName>
        <fullName evidence="1">Uncharacterized protein</fullName>
    </submittedName>
</protein>
<dbReference type="Pfam" id="PF13385">
    <property type="entry name" value="Laminin_G_3"/>
    <property type="match status" value="1"/>
</dbReference>
<sequence>MTSKGIVFDLDTENSDSTTAYDKSRYRTTGTVTSALPVERGYYFNGSTSGILFTTAAQLRIARSLITLIAWIKTGNVAEMAIIDKMDDGDTPTQGYALRTDAAGHAVFTTDTDEYDSAVQVCDNKPHFIAGVLEDNIQQKNLIVDDTLISKAYFDTIDDSAKNLGIGYQVNPEIRFTGRIYFAQVYNVGLNFGQLMNIYNSTKHKYI</sequence>
<gene>
    <name evidence="1" type="ORF">MM415B03539_0002</name>
</gene>
<name>A0A6M3LBW3_9ZZZZ</name>
<dbReference type="Gene3D" id="2.60.120.200">
    <property type="match status" value="1"/>
</dbReference>
<evidence type="ECO:0000313" key="1">
    <source>
        <dbReference type="EMBL" id="QJA90854.1"/>
    </source>
</evidence>
<reference evidence="1" key="1">
    <citation type="submission" date="2020-03" db="EMBL/GenBank/DDBJ databases">
        <title>The deep terrestrial virosphere.</title>
        <authorList>
            <person name="Holmfeldt K."/>
            <person name="Nilsson E."/>
            <person name="Simone D."/>
            <person name="Lopez-Fernandez M."/>
            <person name="Wu X."/>
            <person name="de Brujin I."/>
            <person name="Lundin D."/>
            <person name="Andersson A."/>
            <person name="Bertilsson S."/>
            <person name="Dopson M."/>
        </authorList>
    </citation>
    <scope>NUCLEOTIDE SEQUENCE</scope>
    <source>
        <strain evidence="1">MM415B03539</strain>
    </source>
</reference>
<organism evidence="1">
    <name type="scientific">viral metagenome</name>
    <dbReference type="NCBI Taxonomy" id="1070528"/>
    <lineage>
        <taxon>unclassified sequences</taxon>
        <taxon>metagenomes</taxon>
        <taxon>organismal metagenomes</taxon>
    </lineage>
</organism>
<dbReference type="SUPFAM" id="SSF49899">
    <property type="entry name" value="Concanavalin A-like lectins/glucanases"/>
    <property type="match status" value="1"/>
</dbReference>
<dbReference type="InterPro" id="IPR013320">
    <property type="entry name" value="ConA-like_dom_sf"/>
</dbReference>
<dbReference type="EMBL" id="MT142943">
    <property type="protein sequence ID" value="QJA90854.1"/>
    <property type="molecule type" value="Genomic_DNA"/>
</dbReference>
<proteinExistence type="predicted"/>
<accession>A0A6M3LBW3</accession>
<dbReference type="AlphaFoldDB" id="A0A6M3LBW3"/>